<reference evidence="17 18" key="1">
    <citation type="submission" date="2024-08" db="EMBL/GenBank/DDBJ databases">
        <title>Insights into the chromosomal genome structure of Flemingia macrophylla.</title>
        <authorList>
            <person name="Ding Y."/>
            <person name="Zhao Y."/>
            <person name="Bi W."/>
            <person name="Wu M."/>
            <person name="Zhao G."/>
            <person name="Gong Y."/>
            <person name="Li W."/>
            <person name="Zhang P."/>
        </authorList>
    </citation>
    <scope>NUCLEOTIDE SEQUENCE [LARGE SCALE GENOMIC DNA]</scope>
    <source>
        <strain evidence="17">DYQJB</strain>
        <tissue evidence="17">Leaf</tissue>
    </source>
</reference>
<evidence type="ECO:0000256" key="3">
    <source>
        <dbReference type="ARBA" id="ARBA00009121"/>
    </source>
</evidence>
<name>A0ABD1MJY2_9FABA</name>
<evidence type="ECO:0000256" key="8">
    <source>
        <dbReference type="ARBA" id="ARBA00023024"/>
    </source>
</evidence>
<keyword evidence="9" id="KW-1015">Disulfide bond</keyword>
<dbReference type="EMBL" id="JBGMDY010000004">
    <property type="protein sequence ID" value="KAL2336098.1"/>
    <property type="molecule type" value="Genomic_DNA"/>
</dbReference>
<keyword evidence="8" id="KW-0146">Chitin degradation</keyword>
<sequence length="307" mass="32982">MAAQALTPLALVLVMFTTLFDASVAGVISIYWGQNGAEGTLADTCNSHNYAIVNIAFLSAFGNGNTPKLNLAGHCDASNNGCSFLSNQIQTCQNQGVRVMLSIGGNDGSHDLSSADEARTFAEYLWNNFLGGQSTTRPLGNAVLDGIDFAIVTGSTQHWDELAREISKYGKQKKIYLSAAPQCPIPDKWLSSAIETGLFDYIWVQFYNNPPCQYNGNAENLKNYWNKWIGTKAGRVFLGLPAAEGAAGSGYVSPDVLKSQVLPYVKVLLSMGVLCFGPSSMIMGIVQLLRPMCEGCAFIPIFCQGCG</sequence>
<evidence type="ECO:0000256" key="1">
    <source>
        <dbReference type="ARBA" id="ARBA00000822"/>
    </source>
</evidence>
<dbReference type="CDD" id="cd02877">
    <property type="entry name" value="GH18_hevamine_XipI_class_III"/>
    <property type="match status" value="1"/>
</dbReference>
<comment type="caution">
    <text evidence="17">The sequence shown here is derived from an EMBL/GenBank/DDBJ whole genome shotgun (WGS) entry which is preliminary data.</text>
</comment>
<proteinExistence type="inferred from homology"/>
<keyword evidence="6 15" id="KW-0732">Signal</keyword>
<dbReference type="GO" id="GO:0006032">
    <property type="term" value="P:chitin catabolic process"/>
    <property type="evidence" value="ECO:0007669"/>
    <property type="project" value="UniProtKB-KW"/>
</dbReference>
<dbReference type="GO" id="GO:0005576">
    <property type="term" value="C:extracellular region"/>
    <property type="evidence" value="ECO:0007669"/>
    <property type="project" value="UniProtKB-SubCell"/>
</dbReference>
<protein>
    <recommendedName>
        <fullName evidence="13">Acidic endochitinase</fullName>
        <ecNumber evidence="4">3.2.1.14</ecNumber>
    </recommendedName>
</protein>
<accession>A0ABD1MJY2</accession>
<evidence type="ECO:0000313" key="18">
    <source>
        <dbReference type="Proteomes" id="UP001603857"/>
    </source>
</evidence>
<dbReference type="InterPro" id="IPR017853">
    <property type="entry name" value="GH"/>
</dbReference>
<dbReference type="AlphaFoldDB" id="A0ABD1MJY2"/>
<feature type="chain" id="PRO_5044779430" description="Acidic endochitinase" evidence="15">
    <location>
        <begin position="26"/>
        <end position="307"/>
    </location>
</feature>
<dbReference type="GO" id="GO:0008843">
    <property type="term" value="F:endochitinase activity"/>
    <property type="evidence" value="ECO:0007669"/>
    <property type="project" value="UniProtKB-EC"/>
</dbReference>
<keyword evidence="12" id="KW-0624">Polysaccharide degradation</keyword>
<dbReference type="PROSITE" id="PS51910">
    <property type="entry name" value="GH18_2"/>
    <property type="match status" value="1"/>
</dbReference>
<evidence type="ECO:0000313" key="17">
    <source>
        <dbReference type="EMBL" id="KAL2336098.1"/>
    </source>
</evidence>
<keyword evidence="14" id="KW-0472">Membrane</keyword>
<keyword evidence="7" id="KW-0378">Hydrolase</keyword>
<keyword evidence="5" id="KW-0964">Secreted</keyword>
<comment type="subcellular location">
    <subcellularLocation>
        <location evidence="2">Secreted</location>
        <location evidence="2">Extracellular space</location>
    </subcellularLocation>
</comment>
<evidence type="ECO:0000256" key="2">
    <source>
        <dbReference type="ARBA" id="ARBA00004239"/>
    </source>
</evidence>
<dbReference type="Pfam" id="PF00704">
    <property type="entry name" value="Glyco_hydro_18"/>
    <property type="match status" value="1"/>
</dbReference>
<dbReference type="Gene3D" id="3.20.20.80">
    <property type="entry name" value="Glycosidases"/>
    <property type="match status" value="1"/>
</dbReference>
<keyword evidence="18" id="KW-1185">Reference proteome</keyword>
<evidence type="ECO:0000256" key="10">
    <source>
        <dbReference type="ARBA" id="ARBA00023277"/>
    </source>
</evidence>
<dbReference type="InterPro" id="IPR045321">
    <property type="entry name" value="Cts1-like"/>
</dbReference>
<comment type="similarity">
    <text evidence="3">Belongs to the glycosyl hydrolase 18 family. Chitinase class II subfamily.</text>
</comment>
<evidence type="ECO:0000256" key="5">
    <source>
        <dbReference type="ARBA" id="ARBA00022525"/>
    </source>
</evidence>
<evidence type="ECO:0000256" key="4">
    <source>
        <dbReference type="ARBA" id="ARBA00012729"/>
    </source>
</evidence>
<dbReference type="InterPro" id="IPR050542">
    <property type="entry name" value="Glycosyl_Hydrlase18_Chitinase"/>
</dbReference>
<keyword evidence="11" id="KW-0326">Glycosidase</keyword>
<evidence type="ECO:0000256" key="12">
    <source>
        <dbReference type="ARBA" id="ARBA00023326"/>
    </source>
</evidence>
<organism evidence="17 18">
    <name type="scientific">Flemingia macrophylla</name>
    <dbReference type="NCBI Taxonomy" id="520843"/>
    <lineage>
        <taxon>Eukaryota</taxon>
        <taxon>Viridiplantae</taxon>
        <taxon>Streptophyta</taxon>
        <taxon>Embryophyta</taxon>
        <taxon>Tracheophyta</taxon>
        <taxon>Spermatophyta</taxon>
        <taxon>Magnoliopsida</taxon>
        <taxon>eudicotyledons</taxon>
        <taxon>Gunneridae</taxon>
        <taxon>Pentapetalae</taxon>
        <taxon>rosids</taxon>
        <taxon>fabids</taxon>
        <taxon>Fabales</taxon>
        <taxon>Fabaceae</taxon>
        <taxon>Papilionoideae</taxon>
        <taxon>50 kb inversion clade</taxon>
        <taxon>NPAAA clade</taxon>
        <taxon>indigoferoid/millettioid clade</taxon>
        <taxon>Phaseoleae</taxon>
        <taxon>Flemingia</taxon>
    </lineage>
</organism>
<dbReference type="GO" id="GO:0000272">
    <property type="term" value="P:polysaccharide catabolic process"/>
    <property type="evidence" value="ECO:0007669"/>
    <property type="project" value="UniProtKB-KW"/>
</dbReference>
<gene>
    <name evidence="17" type="ORF">Fmac_010544</name>
</gene>
<evidence type="ECO:0000256" key="6">
    <source>
        <dbReference type="ARBA" id="ARBA00022729"/>
    </source>
</evidence>
<dbReference type="FunFam" id="3.20.20.80:FF:000015">
    <property type="entry name" value="Acidic endochitinase SE2"/>
    <property type="match status" value="1"/>
</dbReference>
<dbReference type="PANTHER" id="PTHR45708:SF22">
    <property type="entry name" value="ACIDIC ENDOCHITINASE"/>
    <property type="match status" value="1"/>
</dbReference>
<keyword evidence="10" id="KW-0119">Carbohydrate metabolism</keyword>
<evidence type="ECO:0000256" key="11">
    <source>
        <dbReference type="ARBA" id="ARBA00023295"/>
    </source>
</evidence>
<comment type="catalytic activity">
    <reaction evidence="1">
        <text>Random endo-hydrolysis of N-acetyl-beta-D-glucosaminide (1-&gt;4)-beta-linkages in chitin and chitodextrins.</text>
        <dbReference type="EC" id="3.2.1.14"/>
    </reaction>
</comment>
<dbReference type="PANTHER" id="PTHR45708">
    <property type="entry name" value="ENDOCHITINASE"/>
    <property type="match status" value="1"/>
</dbReference>
<dbReference type="SUPFAM" id="SSF51445">
    <property type="entry name" value="(Trans)glycosidases"/>
    <property type="match status" value="1"/>
</dbReference>
<dbReference type="EC" id="3.2.1.14" evidence="4"/>
<keyword evidence="14" id="KW-0812">Transmembrane</keyword>
<evidence type="ECO:0000256" key="9">
    <source>
        <dbReference type="ARBA" id="ARBA00023157"/>
    </source>
</evidence>
<feature type="domain" description="GH18" evidence="16">
    <location>
        <begin position="26"/>
        <end position="292"/>
    </location>
</feature>
<evidence type="ECO:0000256" key="14">
    <source>
        <dbReference type="SAM" id="Phobius"/>
    </source>
</evidence>
<feature type="signal peptide" evidence="15">
    <location>
        <begin position="1"/>
        <end position="25"/>
    </location>
</feature>
<evidence type="ECO:0000256" key="15">
    <source>
        <dbReference type="SAM" id="SignalP"/>
    </source>
</evidence>
<evidence type="ECO:0000256" key="13">
    <source>
        <dbReference type="ARBA" id="ARBA00073139"/>
    </source>
</evidence>
<keyword evidence="14" id="KW-1133">Transmembrane helix</keyword>
<evidence type="ECO:0000256" key="7">
    <source>
        <dbReference type="ARBA" id="ARBA00022801"/>
    </source>
</evidence>
<dbReference type="Proteomes" id="UP001603857">
    <property type="component" value="Unassembled WGS sequence"/>
</dbReference>
<evidence type="ECO:0000259" key="16">
    <source>
        <dbReference type="PROSITE" id="PS51910"/>
    </source>
</evidence>
<feature type="transmembrane region" description="Helical" evidence="14">
    <location>
        <begin position="267"/>
        <end position="289"/>
    </location>
</feature>
<dbReference type="InterPro" id="IPR001223">
    <property type="entry name" value="Glyco_hydro18_cat"/>
</dbReference>